<evidence type="ECO:0008006" key="3">
    <source>
        <dbReference type="Google" id="ProtNLM"/>
    </source>
</evidence>
<evidence type="ECO:0000313" key="1">
    <source>
        <dbReference type="EMBL" id="QMU30411.1"/>
    </source>
</evidence>
<dbReference type="RefSeq" id="WP_182412858.1">
    <property type="nucleotide sequence ID" value="NZ_CP055153.1"/>
</dbReference>
<sequence length="134" mass="15179">MVLHDGIITLDYNPAQDVLITSMPDIKTFGLSEVSYCLGLIVEYIRNYDIKKLLLDSSNSVVEVEDEAYKTITTQFALNLMNTRLKKLARVGTTNTNREESSAKISQEIKQELNLPIEYKSFNGKAEAMEWLLA</sequence>
<dbReference type="KEGG" id="add:HUW48_21355"/>
<protein>
    <recommendedName>
        <fullName evidence="3">STAS/SEC14 domain-containing protein</fullName>
    </recommendedName>
</protein>
<proteinExistence type="predicted"/>
<evidence type="ECO:0000313" key="2">
    <source>
        <dbReference type="Proteomes" id="UP000514509"/>
    </source>
</evidence>
<gene>
    <name evidence="1" type="ORF">HUW48_21355</name>
</gene>
<dbReference type="Proteomes" id="UP000514509">
    <property type="component" value="Chromosome"/>
</dbReference>
<organism evidence="1 2">
    <name type="scientific">Adhaeribacter radiodurans</name>
    <dbReference type="NCBI Taxonomy" id="2745197"/>
    <lineage>
        <taxon>Bacteria</taxon>
        <taxon>Pseudomonadati</taxon>
        <taxon>Bacteroidota</taxon>
        <taxon>Cytophagia</taxon>
        <taxon>Cytophagales</taxon>
        <taxon>Hymenobacteraceae</taxon>
        <taxon>Adhaeribacter</taxon>
    </lineage>
</organism>
<dbReference type="AlphaFoldDB" id="A0A7L7LC65"/>
<dbReference type="EMBL" id="CP055153">
    <property type="protein sequence ID" value="QMU30411.1"/>
    <property type="molecule type" value="Genomic_DNA"/>
</dbReference>
<name>A0A7L7LC65_9BACT</name>
<reference evidence="1 2" key="2">
    <citation type="submission" date="2020-08" db="EMBL/GenBank/DDBJ databases">
        <title>Adhaeribacter dokdonensis sp. nov., isolated from the rhizosphere of Elymus tsukushiensis, a plant native to the Dokdo Islands, Republic of Korea.</title>
        <authorList>
            <person name="Ghim S.Y."/>
        </authorList>
    </citation>
    <scope>NUCLEOTIDE SEQUENCE [LARGE SCALE GENOMIC DNA]</scope>
    <source>
        <strain evidence="1 2">KUDC8001</strain>
    </source>
</reference>
<accession>A0A7L7LC65</accession>
<keyword evidence="2" id="KW-1185">Reference proteome</keyword>
<reference evidence="1 2" key="1">
    <citation type="submission" date="2020-06" db="EMBL/GenBank/DDBJ databases">
        <authorList>
            <person name="Hwang Y.J."/>
        </authorList>
    </citation>
    <scope>NUCLEOTIDE SEQUENCE [LARGE SCALE GENOMIC DNA]</scope>
    <source>
        <strain evidence="1 2">KUDC8001</strain>
    </source>
</reference>